<dbReference type="EMBL" id="MTBP01000002">
    <property type="protein sequence ID" value="POM23806.1"/>
    <property type="molecule type" value="Genomic_DNA"/>
</dbReference>
<organism evidence="2 3">
    <name type="scientific">Actinomadura rubteroloni</name>
    <dbReference type="NCBI Taxonomy" id="1926885"/>
    <lineage>
        <taxon>Bacteria</taxon>
        <taxon>Bacillati</taxon>
        <taxon>Actinomycetota</taxon>
        <taxon>Actinomycetes</taxon>
        <taxon>Streptosporangiales</taxon>
        <taxon>Thermomonosporaceae</taxon>
        <taxon>Actinomadura</taxon>
    </lineage>
</organism>
<evidence type="ECO:0000256" key="1">
    <source>
        <dbReference type="SAM" id="Phobius"/>
    </source>
</evidence>
<accession>A0A2P4UFI9</accession>
<evidence type="ECO:0000313" key="3">
    <source>
        <dbReference type="Proteomes" id="UP000242367"/>
    </source>
</evidence>
<protein>
    <submittedName>
        <fullName evidence="2">Uncharacterized protein</fullName>
    </submittedName>
</protein>
<sequence length="251" mass="27777">MLWLDDYERRARLAPGMLALLPLVIVMAIFGVRKQPAVSAIITALSLAGGPLLLAELVRHYGRKTQESLWASWGGSPTTQKLRLREQSQNSLQRETWRKAISALTDTSLASARSERANPARADEAIEVAVGKVRNLTRDGDKFPLVRAENRSYGFHRNLYGVRWIARIIALLSLVGCIIYIGSYGAFAKHPIFTTVNVTAVVLALACLGCWFIFPSSRRVRDAADRYAYELLQAAVILCSEKEASQTADDS</sequence>
<feature type="transmembrane region" description="Helical" evidence="1">
    <location>
        <begin position="192"/>
        <end position="214"/>
    </location>
</feature>
<gene>
    <name evidence="2" type="ORF">BTM25_24320</name>
</gene>
<keyword evidence="3" id="KW-1185">Reference proteome</keyword>
<comment type="caution">
    <text evidence="2">The sequence shown here is derived from an EMBL/GenBank/DDBJ whole genome shotgun (WGS) entry which is preliminary data.</text>
</comment>
<feature type="transmembrane region" description="Helical" evidence="1">
    <location>
        <begin position="38"/>
        <end position="58"/>
    </location>
</feature>
<name>A0A2P4UFI9_9ACTN</name>
<proteinExistence type="predicted"/>
<dbReference type="AlphaFoldDB" id="A0A2P4UFI9"/>
<dbReference type="Proteomes" id="UP000242367">
    <property type="component" value="Unassembled WGS sequence"/>
</dbReference>
<evidence type="ECO:0000313" key="2">
    <source>
        <dbReference type="EMBL" id="POM23806.1"/>
    </source>
</evidence>
<keyword evidence="1" id="KW-0472">Membrane</keyword>
<keyword evidence="1" id="KW-0812">Transmembrane</keyword>
<keyword evidence="1" id="KW-1133">Transmembrane helix</keyword>
<feature type="transmembrane region" description="Helical" evidence="1">
    <location>
        <begin position="164"/>
        <end position="186"/>
    </location>
</feature>
<feature type="transmembrane region" description="Helical" evidence="1">
    <location>
        <begin position="12"/>
        <end position="32"/>
    </location>
</feature>
<reference evidence="2 3" key="1">
    <citation type="journal article" date="2017" name="Chemistry">
        <title>Isolation, Biosynthesis and Chemical Modifications of Rubterolones A-F: Rare Tropolone Alkaloids from Actinomadura sp. 5-2.</title>
        <authorList>
            <person name="Guo H."/>
            <person name="Benndorf R."/>
            <person name="Leichnitz D."/>
            <person name="Klassen J.L."/>
            <person name="Vollmers J."/>
            <person name="Gorls H."/>
            <person name="Steinacker M."/>
            <person name="Weigel C."/>
            <person name="Dahse H.M."/>
            <person name="Kaster A.K."/>
            <person name="de Beer Z.W."/>
            <person name="Poulsen M."/>
            <person name="Beemelmanns C."/>
        </authorList>
    </citation>
    <scope>NUCLEOTIDE SEQUENCE [LARGE SCALE GENOMIC DNA]</scope>
    <source>
        <strain evidence="2 3">5-2</strain>
    </source>
</reference>